<dbReference type="SUPFAM" id="SSF56719">
    <property type="entry name" value="Type II DNA topoisomerase"/>
    <property type="match status" value="1"/>
</dbReference>
<evidence type="ECO:0000313" key="20">
    <source>
        <dbReference type="EMBL" id="ELA47696.1"/>
    </source>
</evidence>
<dbReference type="InterPro" id="IPR001241">
    <property type="entry name" value="Topo_IIA"/>
</dbReference>
<dbReference type="FunFam" id="3.30.565.10:FF:000004">
    <property type="entry name" value="DNA topoisomerase 2"/>
    <property type="match status" value="1"/>
</dbReference>
<dbReference type="SMART" id="SM00433">
    <property type="entry name" value="TOP2c"/>
    <property type="match status" value="1"/>
</dbReference>
<dbReference type="STRING" id="948595.L2GVJ4"/>
<evidence type="ECO:0000256" key="12">
    <source>
        <dbReference type="ARBA" id="ARBA00023125"/>
    </source>
</evidence>
<dbReference type="Pfam" id="PF00521">
    <property type="entry name" value="DNA_topoisoIV"/>
    <property type="match status" value="1"/>
</dbReference>
<comment type="cofactor">
    <cofactor evidence="3">
        <name>Mg(2+)</name>
        <dbReference type="ChEBI" id="CHEBI:18420"/>
    </cofactor>
</comment>
<evidence type="ECO:0000256" key="3">
    <source>
        <dbReference type="ARBA" id="ARBA00001946"/>
    </source>
</evidence>
<reference evidence="21" key="1">
    <citation type="submission" date="2011-03" db="EMBL/GenBank/DDBJ databases">
        <title>The genome sequence of Vavraia culicis strain floridensis.</title>
        <authorList>
            <consortium name="The Broad Institute Genome Sequencing Platform"/>
            <person name="Cuomo C."/>
            <person name="Becnel J."/>
            <person name="Sanscrainte N."/>
            <person name="Young S.K."/>
            <person name="Zeng Q."/>
            <person name="Gargeya S."/>
            <person name="Fitzgerald M."/>
            <person name="Haas B."/>
            <person name="Abouelleil A."/>
            <person name="Alvarado L."/>
            <person name="Arachchi H.M."/>
            <person name="Berlin A."/>
            <person name="Chapman S.B."/>
            <person name="Gearin G."/>
            <person name="Goldberg J."/>
            <person name="Griggs A."/>
            <person name="Gujja S."/>
            <person name="Hansen M."/>
            <person name="Heiman D."/>
            <person name="Howarth C."/>
            <person name="Larimer J."/>
            <person name="Lui A."/>
            <person name="MacDonald P.J.P."/>
            <person name="McCowen C."/>
            <person name="Montmayeur A."/>
            <person name="Murphy C."/>
            <person name="Neiman D."/>
            <person name="Pearson M."/>
            <person name="Priest M."/>
            <person name="Roberts A."/>
            <person name="Saif S."/>
            <person name="Shea T."/>
            <person name="Sisk P."/>
            <person name="Stolte C."/>
            <person name="Sykes S."/>
            <person name="Wortman J."/>
            <person name="Nusbaum C."/>
            <person name="Birren B."/>
        </authorList>
    </citation>
    <scope>NUCLEOTIDE SEQUENCE [LARGE SCALE GENOMIC DNA]</scope>
    <source>
        <strain evidence="21">floridensis</strain>
    </source>
</reference>
<dbReference type="InterPro" id="IPR036890">
    <property type="entry name" value="HATPase_C_sf"/>
</dbReference>
<dbReference type="VEuPathDB" id="MicrosporidiaDB:VCUG_00778"/>
<evidence type="ECO:0000256" key="8">
    <source>
        <dbReference type="ARBA" id="ARBA00022741"/>
    </source>
</evidence>
<feature type="domain" description="Toprim" evidence="18">
    <location>
        <begin position="419"/>
        <end position="533"/>
    </location>
</feature>
<dbReference type="InterPro" id="IPR013758">
    <property type="entry name" value="Topo_IIA_A/C_ab"/>
</dbReference>
<dbReference type="FunFam" id="3.40.50.670:FF:000001">
    <property type="entry name" value="DNA topoisomerase 2"/>
    <property type="match status" value="2"/>
</dbReference>
<dbReference type="InParanoid" id="L2GVJ4"/>
<dbReference type="RefSeq" id="XP_008073801.1">
    <property type="nucleotide sequence ID" value="XM_008075610.1"/>
</dbReference>
<comment type="similarity">
    <text evidence="4 15">Belongs to the type II topoisomerase family.</text>
</comment>
<dbReference type="CDD" id="cd03481">
    <property type="entry name" value="TopoIIA_Trans_ScTopoIIA"/>
    <property type="match status" value="1"/>
</dbReference>
<feature type="active site" description="O-(5'-phospho-DNA)-tyrosine intermediate" evidence="14">
    <location>
        <position position="785"/>
    </location>
</feature>
<dbReference type="InterPro" id="IPR013506">
    <property type="entry name" value="Topo_IIA_bsu_dom2"/>
</dbReference>
<dbReference type="InterPro" id="IPR001154">
    <property type="entry name" value="TopoII_euk"/>
</dbReference>
<feature type="region of interest" description="Disordered" evidence="17">
    <location>
        <begin position="544"/>
        <end position="571"/>
    </location>
</feature>
<feature type="region of interest" description="Disordered" evidence="17">
    <location>
        <begin position="1119"/>
        <end position="1224"/>
    </location>
</feature>
<dbReference type="GO" id="GO:0046872">
    <property type="term" value="F:metal ion binding"/>
    <property type="evidence" value="ECO:0007669"/>
    <property type="project" value="UniProtKB-KW"/>
</dbReference>
<sequence length="1224" mass="140385">MEKKTIEQLYQKKTPIEHILLRPETYIGSVDHHTQPMYVLENGKIVSKSITYVPGLYKIFDEILVNAADNKIRDPSMSKLCVDVVDDRISVWNNGKGVPIQMHKKEKVYVPELIFGQLLTSSNYDDKEKKVTGGRNGYGAKLCNIFSSEFIIETADSKENMTYYQRYTDNMSKREEPVITKQRVRESFTKITFVPDLKRFKMEHLDEDIVSLLKKRVYDMCATIKKVKVFLNGEQIPIVSFKQYVSLYLADDVKVVHEVVNERWEVAVVLSDEQFQQVSFVNSICTIKGGTHVNHVLDQLVDPVIERVQKKDKSLVIKPFFVRNSVFVFVNALIENAAFDSQTKETLTLRVSSFGSRCTLSDDFVKQTVAILSDRVLSQALAKMSKQLKKTDGSKSSKITGVEKLSDANLAGTKNSHKCSLILTEGDSAKTLAISGLSVVGRDHYGVFPLRGKLLNVREANHKQIMENEELNNLKKILALQHHKEYTSTESLRYGHVIIMTDQDHDGSHIKGLIINFFDHFFPSLLRIEGFLKEFITPIVRVTKKKRSRTQNDNPEDDSDVQEVPRNSTRTDHSVGTVIDFFTIPEYEDWKNSTPDVKNWSVKYYKGLGTSTSKDAKQYFSNLDKHIKSFTLLTTEDKSLIDLAFNKKKADDRKLWLKNCVPGTFLDHSVHKIPIKDFINKELILFSMADNVRSIPSMVDGFKPGQRKVMYCCFKRNLKSEIKVAQLVGYVAEHSAYHHGEMSLQQTIIKLAHDFVGSNNVNLLEPAGQFGTRLQGGKDAASARYIFTNLANITRKIFVESDDALLNYIIEDNLKIEPAFYVPIVPMVLVNGADGIGTGWLTKIPNYDLLELIDNIKLLLDGQEMRTMVPFYRGFKGEIEDLGGKKYRISGIYGVEEESLTITELPVKIWTQTYKEFLEKKIEKGEVKEFREYHTERNVHFEVSVTVSGELEKKFGLSTISIFNNFVCFDRHGKIKKYDSAEEILKEFYSIRLEFYNLRKEYLLKTLEEELRKLENKVRFIREVVNGTLVVSKRKKADIIAELEQKEYHKIDDTYDYLLNMSILSLTLEKIDRLNEDWQSTQREYDELLGKSVKQLWIYDLEALRTEYLKLLEDDERAQAEHTVRTGDGGPSRRRVRRARNAPKDTDGTKKMRRTLKDTGAVKTTKRTAKEQKTKKISAAKNASDTGNVKKRKTSVKKKVNVINTSTESSGADELWKKYENSGE</sequence>
<evidence type="ECO:0000256" key="4">
    <source>
        <dbReference type="ARBA" id="ARBA00011080"/>
    </source>
</evidence>
<dbReference type="InterPro" id="IPR014721">
    <property type="entry name" value="Ribsml_uS5_D2-typ_fold_subgr"/>
</dbReference>
<name>L2GVJ4_VAVCU</name>
<dbReference type="CDD" id="cd03365">
    <property type="entry name" value="TOPRIM_TopoIIA"/>
    <property type="match status" value="1"/>
</dbReference>
<evidence type="ECO:0000313" key="21">
    <source>
        <dbReference type="Proteomes" id="UP000011081"/>
    </source>
</evidence>
<dbReference type="Pfam" id="PF02518">
    <property type="entry name" value="HATPase_c"/>
    <property type="match status" value="1"/>
</dbReference>
<dbReference type="SUPFAM" id="SSF54211">
    <property type="entry name" value="Ribosomal protein S5 domain 2-like"/>
    <property type="match status" value="1"/>
</dbReference>
<evidence type="ECO:0000256" key="2">
    <source>
        <dbReference type="ARBA" id="ARBA00001913"/>
    </source>
</evidence>
<dbReference type="FunFam" id="3.90.199.10:FF:000002">
    <property type="entry name" value="DNA topoisomerase 2"/>
    <property type="match status" value="1"/>
</dbReference>
<evidence type="ECO:0000256" key="6">
    <source>
        <dbReference type="ARBA" id="ARBA00019635"/>
    </source>
</evidence>
<dbReference type="Gene3D" id="3.30.1490.30">
    <property type="match status" value="1"/>
</dbReference>
<protein>
    <recommendedName>
        <fullName evidence="6 15">DNA topoisomerase 2</fullName>
        <ecNumber evidence="5 15">5.6.2.2</ecNumber>
    </recommendedName>
</protein>
<evidence type="ECO:0000256" key="10">
    <source>
        <dbReference type="ARBA" id="ARBA00022842"/>
    </source>
</evidence>
<organism evidence="20 21">
    <name type="scientific">Vavraia culicis (isolate floridensis)</name>
    <name type="common">Microsporidian parasite</name>
    <dbReference type="NCBI Taxonomy" id="948595"/>
    <lineage>
        <taxon>Eukaryota</taxon>
        <taxon>Fungi</taxon>
        <taxon>Fungi incertae sedis</taxon>
        <taxon>Microsporidia</taxon>
        <taxon>Pleistophoridae</taxon>
        <taxon>Vavraia</taxon>
    </lineage>
</organism>
<evidence type="ECO:0000256" key="9">
    <source>
        <dbReference type="ARBA" id="ARBA00022840"/>
    </source>
</evidence>
<dbReference type="InterPro" id="IPR013759">
    <property type="entry name" value="Topo_IIA_B_C"/>
</dbReference>
<dbReference type="PANTHER" id="PTHR10169:SF38">
    <property type="entry name" value="DNA TOPOISOMERASE 2"/>
    <property type="match status" value="1"/>
</dbReference>
<evidence type="ECO:0000256" key="16">
    <source>
        <dbReference type="SAM" id="Coils"/>
    </source>
</evidence>
<dbReference type="InterPro" id="IPR050634">
    <property type="entry name" value="DNA_Topoisomerase_II"/>
</dbReference>
<dbReference type="FunCoup" id="L2GVJ4">
    <property type="interactions" value="233"/>
</dbReference>
<keyword evidence="10" id="KW-0460">Magnesium</keyword>
<evidence type="ECO:0000256" key="5">
    <source>
        <dbReference type="ARBA" id="ARBA00012895"/>
    </source>
</evidence>
<feature type="compositionally biased region" description="Basic residues" evidence="17">
    <location>
        <begin position="1132"/>
        <end position="1141"/>
    </location>
</feature>
<dbReference type="FunFam" id="3.30.230.10:FF:000008">
    <property type="entry name" value="DNA topoisomerase 2"/>
    <property type="match status" value="1"/>
</dbReference>
<dbReference type="HOGENOM" id="CLU_001935_1_1_1"/>
<dbReference type="InterPro" id="IPR006171">
    <property type="entry name" value="TOPRIM_dom"/>
</dbReference>
<dbReference type="OrthoDB" id="276498at2759"/>
<evidence type="ECO:0000256" key="1">
    <source>
        <dbReference type="ARBA" id="ARBA00000185"/>
    </source>
</evidence>
<dbReference type="PRINTS" id="PR01158">
    <property type="entry name" value="TOPISMRASEII"/>
</dbReference>
<dbReference type="EC" id="5.6.2.2" evidence="5 15"/>
<dbReference type="PROSITE" id="PS00177">
    <property type="entry name" value="TOPOISOMERASE_II"/>
    <property type="match status" value="1"/>
</dbReference>
<evidence type="ECO:0000256" key="13">
    <source>
        <dbReference type="ARBA" id="ARBA00023235"/>
    </source>
</evidence>
<keyword evidence="12 14" id="KW-0238">DNA-binding</keyword>
<dbReference type="GO" id="GO:0000819">
    <property type="term" value="P:sister chromatid segregation"/>
    <property type="evidence" value="ECO:0007669"/>
    <property type="project" value="TreeGrafter"/>
</dbReference>
<proteinExistence type="inferred from homology"/>
<dbReference type="InterPro" id="IPR013757">
    <property type="entry name" value="Topo_IIA_A_a_sf"/>
</dbReference>
<keyword evidence="13 14" id="KW-0413">Isomerase</keyword>
<comment type="cofactor">
    <cofactor evidence="2">
        <name>Ca(2+)</name>
        <dbReference type="ChEBI" id="CHEBI:29108"/>
    </cofactor>
</comment>
<comment type="subunit">
    <text evidence="15">Homodimer.</text>
</comment>
<dbReference type="Gene3D" id="3.30.230.10">
    <property type="match status" value="1"/>
</dbReference>
<keyword evidence="11 14" id="KW-0799">Topoisomerase</keyword>
<dbReference type="PROSITE" id="PS50880">
    <property type="entry name" value="TOPRIM"/>
    <property type="match status" value="1"/>
</dbReference>
<dbReference type="Gene3D" id="3.30.1360.40">
    <property type="match status" value="1"/>
</dbReference>
<dbReference type="CDD" id="cd16930">
    <property type="entry name" value="HATPase_TopII-like"/>
    <property type="match status" value="1"/>
</dbReference>
<dbReference type="GO" id="GO:0003918">
    <property type="term" value="F:DNA topoisomerase type II (double strand cut, ATP-hydrolyzing) activity"/>
    <property type="evidence" value="ECO:0007669"/>
    <property type="project" value="UniProtKB-UniRule"/>
</dbReference>
<feature type="coiled-coil region" evidence="16">
    <location>
        <begin position="997"/>
        <end position="1024"/>
    </location>
</feature>
<evidence type="ECO:0000259" key="18">
    <source>
        <dbReference type="PROSITE" id="PS50880"/>
    </source>
</evidence>
<dbReference type="InterPro" id="IPR018522">
    <property type="entry name" value="TopoIIA_CS"/>
</dbReference>
<keyword evidence="21" id="KW-1185">Reference proteome</keyword>
<dbReference type="InterPro" id="IPR013760">
    <property type="entry name" value="Topo_IIA-like_dom_sf"/>
</dbReference>
<dbReference type="GO" id="GO:0005634">
    <property type="term" value="C:nucleus"/>
    <property type="evidence" value="ECO:0007669"/>
    <property type="project" value="TreeGrafter"/>
</dbReference>
<dbReference type="GO" id="GO:0003677">
    <property type="term" value="F:DNA binding"/>
    <property type="evidence" value="ECO:0007669"/>
    <property type="project" value="UniProtKB-UniRule"/>
</dbReference>
<dbReference type="GeneID" id="19878663"/>
<dbReference type="Gene3D" id="1.10.268.10">
    <property type="entry name" value="Topoisomerase, domain 3"/>
    <property type="match status" value="1"/>
</dbReference>
<dbReference type="AlphaFoldDB" id="L2GVJ4"/>
<dbReference type="OMA" id="DVKPHMI"/>
<dbReference type="Pfam" id="PF00204">
    <property type="entry name" value="DNA_gyraseB"/>
    <property type="match status" value="1"/>
</dbReference>
<keyword evidence="9 15" id="KW-0067">ATP-binding</keyword>
<dbReference type="InterPro" id="IPR034157">
    <property type="entry name" value="TOPRIM_TopoII"/>
</dbReference>
<evidence type="ECO:0000256" key="7">
    <source>
        <dbReference type="ARBA" id="ARBA00022723"/>
    </source>
</evidence>
<gene>
    <name evidence="20" type="ORF">VCUG_00778</name>
</gene>
<dbReference type="InterPro" id="IPR002205">
    <property type="entry name" value="Topo_IIA_dom_A"/>
</dbReference>
<accession>L2GVJ4</accession>
<evidence type="ECO:0000259" key="19">
    <source>
        <dbReference type="PROSITE" id="PS52040"/>
    </source>
</evidence>
<dbReference type="GO" id="GO:0006265">
    <property type="term" value="P:DNA topological change"/>
    <property type="evidence" value="ECO:0007669"/>
    <property type="project" value="UniProtKB-UniRule"/>
</dbReference>
<dbReference type="SUPFAM" id="SSF55874">
    <property type="entry name" value="ATPase domain of HSP90 chaperone/DNA topoisomerase II/histidine kinase"/>
    <property type="match status" value="1"/>
</dbReference>
<dbReference type="Proteomes" id="UP000011081">
    <property type="component" value="Unassembled WGS sequence"/>
</dbReference>
<dbReference type="Gene3D" id="3.40.50.670">
    <property type="match status" value="1"/>
</dbReference>
<dbReference type="GO" id="GO:0000712">
    <property type="term" value="P:resolution of meiotic recombination intermediates"/>
    <property type="evidence" value="ECO:0007669"/>
    <property type="project" value="TreeGrafter"/>
</dbReference>
<dbReference type="InterPro" id="IPR003594">
    <property type="entry name" value="HATPase_dom"/>
</dbReference>
<dbReference type="Gene3D" id="3.30.565.10">
    <property type="entry name" value="Histidine kinase-like ATPase, C-terminal domain"/>
    <property type="match status" value="1"/>
</dbReference>
<comment type="catalytic activity">
    <reaction evidence="1 14 15">
        <text>ATP-dependent breakage, passage and rejoining of double-stranded DNA.</text>
        <dbReference type="EC" id="5.6.2.2"/>
    </reaction>
</comment>
<dbReference type="GO" id="GO:0005524">
    <property type="term" value="F:ATP binding"/>
    <property type="evidence" value="ECO:0007669"/>
    <property type="project" value="UniProtKB-UniRule"/>
</dbReference>
<dbReference type="Pfam" id="PF01751">
    <property type="entry name" value="Toprim"/>
    <property type="match status" value="1"/>
</dbReference>
<keyword evidence="16" id="KW-0175">Coiled coil</keyword>
<dbReference type="PROSITE" id="PS52040">
    <property type="entry name" value="TOPO_IIA"/>
    <property type="match status" value="1"/>
</dbReference>
<dbReference type="SMART" id="SM00434">
    <property type="entry name" value="TOP4c"/>
    <property type="match status" value="1"/>
</dbReference>
<feature type="compositionally biased region" description="Basic and acidic residues" evidence="17">
    <location>
        <begin position="1214"/>
        <end position="1224"/>
    </location>
</feature>
<keyword evidence="8 15" id="KW-0547">Nucleotide-binding</keyword>
<dbReference type="InterPro" id="IPR031660">
    <property type="entry name" value="TOPRIM_C"/>
</dbReference>
<evidence type="ECO:0000256" key="17">
    <source>
        <dbReference type="SAM" id="MobiDB-lite"/>
    </source>
</evidence>
<comment type="function">
    <text evidence="15">Control of topological states of DNA by transient breakage and subsequent rejoining of DNA strands. Topoisomerase II makes double-strand breaks.</text>
</comment>
<evidence type="ECO:0000256" key="15">
    <source>
        <dbReference type="RuleBase" id="RU362094"/>
    </source>
</evidence>
<dbReference type="EMBL" id="GL877413">
    <property type="protein sequence ID" value="ELA47696.1"/>
    <property type="molecule type" value="Genomic_DNA"/>
</dbReference>
<dbReference type="PANTHER" id="PTHR10169">
    <property type="entry name" value="DNA TOPOISOMERASE/GYRASE"/>
    <property type="match status" value="1"/>
</dbReference>
<dbReference type="Gene3D" id="3.90.199.10">
    <property type="entry name" value="Topoisomerase II, domain 5"/>
    <property type="match status" value="1"/>
</dbReference>
<feature type="compositionally biased region" description="Basic residues" evidence="17">
    <location>
        <begin position="1189"/>
        <end position="1200"/>
    </location>
</feature>
<feature type="domain" description="Topo IIA-type catalytic" evidence="19">
    <location>
        <begin position="695"/>
        <end position="1101"/>
    </location>
</feature>
<dbReference type="InterPro" id="IPR020568">
    <property type="entry name" value="Ribosomal_Su5_D2-typ_SF"/>
</dbReference>
<dbReference type="Pfam" id="PF16898">
    <property type="entry name" value="TOPRIM_C"/>
    <property type="match status" value="1"/>
</dbReference>
<evidence type="ECO:0000256" key="14">
    <source>
        <dbReference type="PROSITE-ProRule" id="PRU01384"/>
    </source>
</evidence>
<keyword evidence="7" id="KW-0479">Metal-binding</keyword>
<evidence type="ECO:0000256" key="11">
    <source>
        <dbReference type="ARBA" id="ARBA00023029"/>
    </source>
</evidence>
<dbReference type="CDD" id="cd00187">
    <property type="entry name" value="TOP4c"/>
    <property type="match status" value="1"/>
</dbReference>
<dbReference type="PRINTS" id="PR00418">
    <property type="entry name" value="TPI2FAMILY"/>
</dbReference>